<dbReference type="Proteomes" id="UP001238163">
    <property type="component" value="Unassembled WGS sequence"/>
</dbReference>
<reference evidence="9" key="1">
    <citation type="submission" date="2023-07" db="EMBL/GenBank/DDBJ databases">
        <title>Genomic Encyclopedia of Type Strains, Phase IV (KMG-IV): sequencing the most valuable type-strain genomes for metagenomic binning, comparative biology and taxonomic classification.</title>
        <authorList>
            <person name="Goeker M."/>
        </authorList>
    </citation>
    <scope>NUCLEOTIDE SEQUENCE</scope>
    <source>
        <strain evidence="9">DSM 24202</strain>
    </source>
</reference>
<dbReference type="InterPro" id="IPR001173">
    <property type="entry name" value="Glyco_trans_2-like"/>
</dbReference>
<keyword evidence="10" id="KW-1185">Reference proteome</keyword>
<dbReference type="InterPro" id="IPR029044">
    <property type="entry name" value="Nucleotide-diphossugar_trans"/>
</dbReference>
<dbReference type="GO" id="GO:0016757">
    <property type="term" value="F:glycosyltransferase activity"/>
    <property type="evidence" value="ECO:0007669"/>
    <property type="project" value="UniProtKB-KW"/>
</dbReference>
<feature type="transmembrane region" description="Helical" evidence="7">
    <location>
        <begin position="273"/>
        <end position="298"/>
    </location>
</feature>
<dbReference type="Pfam" id="PF00535">
    <property type="entry name" value="Glycos_transf_2"/>
    <property type="match status" value="1"/>
</dbReference>
<keyword evidence="2" id="KW-0328">Glycosyltransferase</keyword>
<evidence type="ECO:0000256" key="1">
    <source>
        <dbReference type="ARBA" id="ARBA00004141"/>
    </source>
</evidence>
<dbReference type="PANTHER" id="PTHR48090">
    <property type="entry name" value="UNDECAPRENYL-PHOSPHATE 4-DEOXY-4-FORMAMIDO-L-ARABINOSE TRANSFERASE-RELATED"/>
    <property type="match status" value="1"/>
</dbReference>
<dbReference type="RefSeq" id="WP_307261195.1">
    <property type="nucleotide sequence ID" value="NZ_JAUSVL010000001.1"/>
</dbReference>
<evidence type="ECO:0000313" key="10">
    <source>
        <dbReference type="Proteomes" id="UP001238163"/>
    </source>
</evidence>
<feature type="domain" description="Glycosyltransferase 2-like" evidence="8">
    <location>
        <begin position="13"/>
        <end position="180"/>
    </location>
</feature>
<evidence type="ECO:0000256" key="5">
    <source>
        <dbReference type="ARBA" id="ARBA00022989"/>
    </source>
</evidence>
<evidence type="ECO:0000256" key="3">
    <source>
        <dbReference type="ARBA" id="ARBA00022679"/>
    </source>
</evidence>
<dbReference type="EMBL" id="JAUSVL010000001">
    <property type="protein sequence ID" value="MDQ0289741.1"/>
    <property type="molecule type" value="Genomic_DNA"/>
</dbReference>
<comment type="subcellular location">
    <subcellularLocation>
        <location evidence="1">Membrane</location>
        <topology evidence="1">Multi-pass membrane protein</topology>
    </subcellularLocation>
</comment>
<dbReference type="PANTHER" id="PTHR48090:SF1">
    <property type="entry name" value="PROPHAGE BACTOPRENOL GLUCOSYL TRANSFERASE HOMOLOG"/>
    <property type="match status" value="1"/>
</dbReference>
<keyword evidence="6 7" id="KW-0472">Membrane</keyword>
<name>A0AAE3VG24_9BACT</name>
<comment type="caution">
    <text evidence="9">The sequence shown here is derived from an EMBL/GenBank/DDBJ whole genome shotgun (WGS) entry which is preliminary data.</text>
</comment>
<evidence type="ECO:0000259" key="8">
    <source>
        <dbReference type="Pfam" id="PF00535"/>
    </source>
</evidence>
<evidence type="ECO:0000256" key="2">
    <source>
        <dbReference type="ARBA" id="ARBA00022676"/>
    </source>
</evidence>
<protein>
    <submittedName>
        <fullName evidence="9">Glycosyltransferase involved in cell wall biosynthesis</fullName>
    </submittedName>
</protein>
<organism evidence="9 10">
    <name type="scientific">Oligosphaera ethanolica</name>
    <dbReference type="NCBI Taxonomy" id="760260"/>
    <lineage>
        <taxon>Bacteria</taxon>
        <taxon>Pseudomonadati</taxon>
        <taxon>Lentisphaerota</taxon>
        <taxon>Oligosphaeria</taxon>
        <taxon>Oligosphaerales</taxon>
        <taxon>Oligosphaeraceae</taxon>
        <taxon>Oligosphaera</taxon>
    </lineage>
</organism>
<dbReference type="GO" id="GO:0005886">
    <property type="term" value="C:plasma membrane"/>
    <property type="evidence" value="ECO:0007669"/>
    <property type="project" value="TreeGrafter"/>
</dbReference>
<evidence type="ECO:0000256" key="6">
    <source>
        <dbReference type="ARBA" id="ARBA00023136"/>
    </source>
</evidence>
<dbReference type="CDD" id="cd04187">
    <property type="entry name" value="DPM1_like_bac"/>
    <property type="match status" value="1"/>
</dbReference>
<proteinExistence type="predicted"/>
<feature type="transmembrane region" description="Helical" evidence="7">
    <location>
        <begin position="242"/>
        <end position="261"/>
    </location>
</feature>
<keyword evidence="3" id="KW-0808">Transferase</keyword>
<dbReference type="InterPro" id="IPR050256">
    <property type="entry name" value="Glycosyltransferase_2"/>
</dbReference>
<evidence type="ECO:0000256" key="4">
    <source>
        <dbReference type="ARBA" id="ARBA00022692"/>
    </source>
</evidence>
<keyword evidence="5 7" id="KW-1133">Transmembrane helix</keyword>
<sequence>MEEHPAPKVYLTVPCYNEASILRDSMRTLLAKLDTLQTAGLASAESAVLCIDDGSADDTWAIIADAHRQAPERVLGIKLAANCGHQKALLAGLMKAKDEADCAISIDADLQDDIGVLDDFLREYRLGVDIVYGVRSDRSSDSLGKRLSAEGFYHFMAFMGAKVVFNHADYRLMSRRALQALSEYPEVNLFLRGIVPMIGLRQSIVSYVRKPTARKTHYTLKKMLMLAWDGVSSFSIRPIRMISLLGLVIMVVNFLLILWYLHIKWIGAAVPGWTTLVMLVLALSSFQLLGIGLIGEYIGKVYLEVKRRPRYIAEDVLGGKPPTP</sequence>
<gene>
    <name evidence="9" type="ORF">J3R75_001848</name>
</gene>
<dbReference type="AlphaFoldDB" id="A0AAE3VG24"/>
<keyword evidence="4 7" id="KW-0812">Transmembrane</keyword>
<dbReference type="Gene3D" id="3.90.550.10">
    <property type="entry name" value="Spore Coat Polysaccharide Biosynthesis Protein SpsA, Chain A"/>
    <property type="match status" value="1"/>
</dbReference>
<dbReference type="SUPFAM" id="SSF53448">
    <property type="entry name" value="Nucleotide-diphospho-sugar transferases"/>
    <property type="match status" value="1"/>
</dbReference>
<evidence type="ECO:0000313" key="9">
    <source>
        <dbReference type="EMBL" id="MDQ0289741.1"/>
    </source>
</evidence>
<evidence type="ECO:0000256" key="7">
    <source>
        <dbReference type="SAM" id="Phobius"/>
    </source>
</evidence>
<accession>A0AAE3VG24</accession>